<accession>A0A2N3PKK5</accession>
<dbReference type="OrthoDB" id="5325068at2"/>
<dbReference type="Pfam" id="PF01253">
    <property type="entry name" value="SUI1"/>
    <property type="match status" value="1"/>
</dbReference>
<dbReference type="GO" id="GO:0003743">
    <property type="term" value="F:translation initiation factor activity"/>
    <property type="evidence" value="ECO:0007669"/>
    <property type="project" value="InterPro"/>
</dbReference>
<dbReference type="GeneID" id="97290045"/>
<evidence type="ECO:0000313" key="2">
    <source>
        <dbReference type="EMBL" id="PKT81958.1"/>
    </source>
</evidence>
<organism evidence="2 3">
    <name type="scientific">Helicobacter winghamensis</name>
    <dbReference type="NCBI Taxonomy" id="157268"/>
    <lineage>
        <taxon>Bacteria</taxon>
        <taxon>Pseudomonadati</taxon>
        <taxon>Campylobacterota</taxon>
        <taxon>Epsilonproteobacteria</taxon>
        <taxon>Campylobacterales</taxon>
        <taxon>Helicobacteraceae</taxon>
        <taxon>Helicobacter</taxon>
    </lineage>
</organism>
<gene>
    <name evidence="2" type="ORF">BCM31_01900</name>
</gene>
<comment type="caution">
    <text evidence="2">The sequence shown here is derived from an EMBL/GenBank/DDBJ whole genome shotgun (WGS) entry which is preliminary data.</text>
</comment>
<dbReference type="InterPro" id="IPR001950">
    <property type="entry name" value="SUI1"/>
</dbReference>
<dbReference type="AlphaFoldDB" id="A0A2N3PKK5"/>
<dbReference type="RefSeq" id="WP_006802496.1">
    <property type="nucleotide sequence ID" value="NZ_CABKOI010000020.1"/>
</dbReference>
<dbReference type="EMBL" id="MBPK01000011">
    <property type="protein sequence ID" value="PKT81958.1"/>
    <property type="molecule type" value="Genomic_DNA"/>
</dbReference>
<keyword evidence="3" id="KW-1185">Reference proteome</keyword>
<dbReference type="Proteomes" id="UP000233350">
    <property type="component" value="Unassembled WGS sequence"/>
</dbReference>
<feature type="domain" description="SUI1" evidence="1">
    <location>
        <begin position="50"/>
        <end position="115"/>
    </location>
</feature>
<proteinExistence type="predicted"/>
<dbReference type="Gene3D" id="3.30.780.10">
    <property type="entry name" value="SUI1-like domain"/>
    <property type="match status" value="1"/>
</dbReference>
<protein>
    <recommendedName>
        <fullName evidence="1">SUI1 domain-containing protein</fullName>
    </recommendedName>
</protein>
<reference evidence="2 3" key="1">
    <citation type="submission" date="2016-07" db="EMBL/GenBank/DDBJ databases">
        <title>Detection of Helicobacter winghamensis from caecal content of red fox (Vulpes vulpes).</title>
        <authorList>
            <person name="Zanoni R.G."/>
            <person name="Florio D."/>
            <person name="Caffara M."/>
            <person name="Renzi M."/>
            <person name="Parisi A."/>
            <person name="Pasquali F."/>
            <person name="Manfreda G."/>
        </authorList>
    </citation>
    <scope>NUCLEOTIDE SEQUENCE [LARGE SCALE GENOMIC DNA]</scope>
    <source>
        <strain evidence="2 3">295_13</strain>
    </source>
</reference>
<dbReference type="InterPro" id="IPR036877">
    <property type="entry name" value="SUI1_dom_sf"/>
</dbReference>
<name>A0A2N3PKK5_9HELI</name>
<dbReference type="STRING" id="556267.HWAG_00802"/>
<evidence type="ECO:0000313" key="3">
    <source>
        <dbReference type="Proteomes" id="UP000233350"/>
    </source>
</evidence>
<dbReference type="SUPFAM" id="SSF55159">
    <property type="entry name" value="eIF1-like"/>
    <property type="match status" value="1"/>
</dbReference>
<evidence type="ECO:0000259" key="1">
    <source>
        <dbReference type="PROSITE" id="PS50296"/>
    </source>
</evidence>
<dbReference type="PROSITE" id="PS50296">
    <property type="entry name" value="SUI1"/>
    <property type="match status" value="1"/>
</dbReference>
<sequence length="120" mass="13485">MARLDFSIGAKFSDDFDCVCKKCGELESACVCGKSGEIKERESYFLGLNEERAGGKDITRCGIFFEAKQTMQEILKEAKKKLSCGGSLEQDSKGFWLILQGKHKEALKTLLKAKKFQFKK</sequence>